<name>A0A9C6X132_FRAOC</name>
<comment type="subcellular location">
    <subcellularLocation>
        <location evidence="1">Nucleus</location>
    </subcellularLocation>
</comment>
<comment type="catalytic activity">
    <reaction evidence="8">
        <text>an adenosine in mRNA + S-adenosyl-L-methionine = an N(1)-methyladenosine in mRNA + S-adenosyl-L-homocysteine + H(+)</text>
        <dbReference type="Rhea" id="RHEA:55392"/>
        <dbReference type="Rhea" id="RHEA-COMP:12414"/>
        <dbReference type="Rhea" id="RHEA-COMP:12415"/>
        <dbReference type="ChEBI" id="CHEBI:15378"/>
        <dbReference type="ChEBI" id="CHEBI:57856"/>
        <dbReference type="ChEBI" id="CHEBI:59789"/>
        <dbReference type="ChEBI" id="CHEBI:74411"/>
        <dbReference type="ChEBI" id="CHEBI:74491"/>
    </reaction>
</comment>
<dbReference type="GO" id="GO:0030488">
    <property type="term" value="P:tRNA methylation"/>
    <property type="evidence" value="ECO:0007669"/>
    <property type="project" value="InterPro"/>
</dbReference>
<evidence type="ECO:0000256" key="3">
    <source>
        <dbReference type="ARBA" id="ARBA00022603"/>
    </source>
</evidence>
<feature type="compositionally biased region" description="Polar residues" evidence="9">
    <location>
        <begin position="62"/>
        <end position="79"/>
    </location>
</feature>
<evidence type="ECO:0000256" key="8">
    <source>
        <dbReference type="ARBA" id="ARBA00048481"/>
    </source>
</evidence>
<evidence type="ECO:0000313" key="11">
    <source>
        <dbReference type="Proteomes" id="UP000504606"/>
    </source>
</evidence>
<dbReference type="PANTHER" id="PTHR12133:SF2">
    <property type="entry name" value="TRNA (ADENINE(58)-N(1))-METHYLTRANSFERASE CATALYTIC SUBUNIT TRMT61A"/>
    <property type="match status" value="1"/>
</dbReference>
<dbReference type="InterPro" id="IPR029063">
    <property type="entry name" value="SAM-dependent_MTases_sf"/>
</dbReference>
<dbReference type="EC" id="2.1.1.220" evidence="2"/>
<dbReference type="Pfam" id="PF08704">
    <property type="entry name" value="GCD14"/>
    <property type="match status" value="1"/>
</dbReference>
<dbReference type="PROSITE" id="PS51620">
    <property type="entry name" value="SAM_TRM61"/>
    <property type="match status" value="1"/>
</dbReference>
<protein>
    <recommendedName>
        <fullName evidence="2">tRNA (adenine(58)-N(1))-methyltransferase</fullName>
        <ecNumber evidence="2">2.1.1.220</ecNumber>
    </recommendedName>
</protein>
<gene>
    <name evidence="12" type="primary">LOC113208711</name>
</gene>
<dbReference type="RefSeq" id="XP_052127175.1">
    <property type="nucleotide sequence ID" value="XM_052271215.1"/>
</dbReference>
<keyword evidence="11" id="KW-1185">Reference proteome</keyword>
<evidence type="ECO:0000256" key="2">
    <source>
        <dbReference type="ARBA" id="ARBA00012796"/>
    </source>
</evidence>
<keyword evidence="4" id="KW-0808">Transferase</keyword>
<evidence type="ECO:0000259" key="10">
    <source>
        <dbReference type="Pfam" id="PF08704"/>
    </source>
</evidence>
<proteinExistence type="predicted"/>
<dbReference type="GO" id="GO:0160107">
    <property type="term" value="F:tRNA (adenine(58)-N1)-methyltransferase activity"/>
    <property type="evidence" value="ECO:0007669"/>
    <property type="project" value="UniProtKB-EC"/>
</dbReference>
<feature type="domain" description="tRNA (adenine(58)-N(1))-methyltransferase catalytic subunit TRM61 C-terminal" evidence="10">
    <location>
        <begin position="112"/>
        <end position="296"/>
    </location>
</feature>
<dbReference type="SUPFAM" id="SSF53335">
    <property type="entry name" value="S-adenosyl-L-methionine-dependent methyltransferases"/>
    <property type="match status" value="1"/>
</dbReference>
<dbReference type="Proteomes" id="UP000504606">
    <property type="component" value="Unplaced"/>
</dbReference>
<dbReference type="GeneID" id="113208711"/>
<dbReference type="KEGG" id="foc:113208711"/>
<evidence type="ECO:0000256" key="5">
    <source>
        <dbReference type="ARBA" id="ARBA00022691"/>
    </source>
</evidence>
<dbReference type="AlphaFoldDB" id="A0A9C6X132"/>
<dbReference type="PANTHER" id="PTHR12133">
    <property type="entry name" value="TRNA (ADENINE(58)-N(1))-METHYLTRANSFERASE"/>
    <property type="match status" value="1"/>
</dbReference>
<keyword evidence="5" id="KW-0949">S-adenosyl-L-methionine</keyword>
<keyword evidence="6" id="KW-0819">tRNA processing</keyword>
<evidence type="ECO:0000256" key="4">
    <source>
        <dbReference type="ARBA" id="ARBA00022679"/>
    </source>
</evidence>
<dbReference type="Gene3D" id="3.40.50.150">
    <property type="entry name" value="Vaccinia Virus protein VP39"/>
    <property type="match status" value="1"/>
</dbReference>
<dbReference type="GO" id="GO:0005634">
    <property type="term" value="C:nucleus"/>
    <property type="evidence" value="ECO:0007669"/>
    <property type="project" value="UniProtKB-SubCell"/>
</dbReference>
<dbReference type="GO" id="GO:0031515">
    <property type="term" value="C:tRNA (m1A) methyltransferase complex"/>
    <property type="evidence" value="ECO:0007669"/>
    <property type="project" value="InterPro"/>
</dbReference>
<evidence type="ECO:0000256" key="7">
    <source>
        <dbReference type="ARBA" id="ARBA00023242"/>
    </source>
</evidence>
<accession>A0A9C6X132</accession>
<organism evidence="11 12">
    <name type="scientific">Frankliniella occidentalis</name>
    <name type="common">Western flower thrips</name>
    <name type="synonym">Euthrips occidentalis</name>
    <dbReference type="NCBI Taxonomy" id="133901"/>
    <lineage>
        <taxon>Eukaryota</taxon>
        <taxon>Metazoa</taxon>
        <taxon>Ecdysozoa</taxon>
        <taxon>Arthropoda</taxon>
        <taxon>Hexapoda</taxon>
        <taxon>Insecta</taxon>
        <taxon>Pterygota</taxon>
        <taxon>Neoptera</taxon>
        <taxon>Paraneoptera</taxon>
        <taxon>Thysanoptera</taxon>
        <taxon>Terebrantia</taxon>
        <taxon>Thripoidea</taxon>
        <taxon>Thripidae</taxon>
        <taxon>Frankliniella</taxon>
    </lineage>
</organism>
<dbReference type="InterPro" id="IPR014816">
    <property type="entry name" value="tRNA_MeTrfase_Gcd14"/>
</dbReference>
<evidence type="ECO:0000313" key="12">
    <source>
        <dbReference type="RefSeq" id="XP_052127175.1"/>
    </source>
</evidence>
<reference evidence="12" key="1">
    <citation type="submission" date="2025-08" db="UniProtKB">
        <authorList>
            <consortium name="RefSeq"/>
        </authorList>
    </citation>
    <scope>IDENTIFICATION</scope>
    <source>
        <tissue evidence="12">Whole organism</tissue>
    </source>
</reference>
<feature type="region of interest" description="Disordered" evidence="9">
    <location>
        <begin position="62"/>
        <end position="83"/>
    </location>
</feature>
<dbReference type="InterPro" id="IPR049470">
    <property type="entry name" value="TRM61_C"/>
</dbReference>
<evidence type="ECO:0000256" key="6">
    <source>
        <dbReference type="ARBA" id="ARBA00022694"/>
    </source>
</evidence>
<sequence>MSVEQSRVMPTPTPGENKFKLKKSWWNWVAKEVKRHPRAVTSPPITAVTLVDLRRQNAMVTGDTSSATAVESAPNQPASRTKGRAGRAISAEVSIYHILSTLITCLTIVGSILVGTGSGSLSHALIRAIKPNGHLYTFDFHEQRADVARNEFESHGIGDFVTVAHQDVCQNGFGSDVAGKADAVFLDLPHPWEAVPHAVIAMKDAGGRLCSFSPCVEQVQKTCEQLRILGFIEITTMEVLIKEYQITSRPVSVIDLENIKPEDSGPNTKWKDPVKIVSCQAPPTLAGHTGYLTVATLPPKGARVPHSVNRSDQQD</sequence>
<evidence type="ECO:0000256" key="9">
    <source>
        <dbReference type="SAM" id="MobiDB-lite"/>
    </source>
</evidence>
<keyword evidence="7" id="KW-0539">Nucleus</keyword>
<evidence type="ECO:0000256" key="1">
    <source>
        <dbReference type="ARBA" id="ARBA00004123"/>
    </source>
</evidence>
<keyword evidence="3" id="KW-0489">Methyltransferase</keyword>